<dbReference type="PANTHER" id="PTHR36927">
    <property type="entry name" value="BLR4337 PROTEIN"/>
    <property type="match status" value="1"/>
</dbReference>
<accession>A0ABY7T9D9</accession>
<feature type="transmembrane region" description="Helical" evidence="1">
    <location>
        <begin position="186"/>
        <end position="208"/>
    </location>
</feature>
<keyword evidence="1" id="KW-0812">Transmembrane</keyword>
<dbReference type="Proteomes" id="UP001216139">
    <property type="component" value="Chromosome"/>
</dbReference>
<dbReference type="RefSeq" id="WP_273631369.1">
    <property type="nucleotide sequence ID" value="NZ_CP117167.1"/>
</dbReference>
<feature type="transmembrane region" description="Helical" evidence="1">
    <location>
        <begin position="327"/>
        <end position="349"/>
    </location>
</feature>
<keyword evidence="3" id="KW-0808">Transferase</keyword>
<feature type="domain" description="Acyltransferase 3" evidence="2">
    <location>
        <begin position="18"/>
        <end position="370"/>
    </location>
</feature>
<feature type="transmembrane region" description="Helical" evidence="1">
    <location>
        <begin position="60"/>
        <end position="82"/>
    </location>
</feature>
<dbReference type="Pfam" id="PF01757">
    <property type="entry name" value="Acyl_transf_3"/>
    <property type="match status" value="1"/>
</dbReference>
<feature type="transmembrane region" description="Helical" evidence="1">
    <location>
        <begin position="146"/>
        <end position="165"/>
    </location>
</feature>
<evidence type="ECO:0000313" key="4">
    <source>
        <dbReference type="Proteomes" id="UP001216139"/>
    </source>
</evidence>
<gene>
    <name evidence="3" type="ORF">PQO05_04025</name>
</gene>
<dbReference type="PANTHER" id="PTHR36927:SF4">
    <property type="entry name" value="BLR5718 PROTEIN"/>
    <property type="match status" value="1"/>
</dbReference>
<name>A0ABY7T9D9_9SPHI</name>
<evidence type="ECO:0000313" key="3">
    <source>
        <dbReference type="EMBL" id="WCT13100.1"/>
    </source>
</evidence>
<feature type="transmembrane region" description="Helical" evidence="1">
    <location>
        <begin position="103"/>
        <end position="126"/>
    </location>
</feature>
<keyword evidence="3" id="KW-0012">Acyltransferase</keyword>
<reference evidence="3 4" key="1">
    <citation type="submission" date="2023-02" db="EMBL/GenBank/DDBJ databases">
        <title>Genome sequence of Mucilaginibacter jinjuensis strain KACC 16571.</title>
        <authorList>
            <person name="Kim S."/>
            <person name="Heo J."/>
            <person name="Kwon S.-W."/>
        </authorList>
    </citation>
    <scope>NUCLEOTIDE SEQUENCE [LARGE SCALE GENOMIC DNA]</scope>
    <source>
        <strain evidence="3 4">KACC 16571</strain>
    </source>
</reference>
<dbReference type="InterPro" id="IPR002656">
    <property type="entry name" value="Acyl_transf_3_dom"/>
</dbReference>
<feature type="transmembrane region" description="Helical" evidence="1">
    <location>
        <begin position="250"/>
        <end position="267"/>
    </location>
</feature>
<dbReference type="GO" id="GO:0016746">
    <property type="term" value="F:acyltransferase activity"/>
    <property type="evidence" value="ECO:0007669"/>
    <property type="project" value="UniProtKB-KW"/>
</dbReference>
<organism evidence="3 4">
    <name type="scientific">Mucilaginibacter jinjuensis</name>
    <dbReference type="NCBI Taxonomy" id="1176721"/>
    <lineage>
        <taxon>Bacteria</taxon>
        <taxon>Pseudomonadati</taxon>
        <taxon>Bacteroidota</taxon>
        <taxon>Sphingobacteriia</taxon>
        <taxon>Sphingobacteriales</taxon>
        <taxon>Sphingobacteriaceae</taxon>
        <taxon>Mucilaginibacter</taxon>
    </lineage>
</organism>
<feature type="transmembrane region" description="Helical" evidence="1">
    <location>
        <begin position="287"/>
        <end position="306"/>
    </location>
</feature>
<keyword evidence="1" id="KW-1133">Transmembrane helix</keyword>
<feature type="transmembrane region" description="Helical" evidence="1">
    <location>
        <begin position="355"/>
        <end position="376"/>
    </location>
</feature>
<proteinExistence type="predicted"/>
<evidence type="ECO:0000259" key="2">
    <source>
        <dbReference type="Pfam" id="PF01757"/>
    </source>
</evidence>
<keyword evidence="4" id="KW-1185">Reference proteome</keyword>
<protein>
    <submittedName>
        <fullName evidence="3">Acyltransferase family protein</fullName>
    </submittedName>
</protein>
<dbReference type="EMBL" id="CP117167">
    <property type="protein sequence ID" value="WCT13100.1"/>
    <property type="molecule type" value="Genomic_DNA"/>
</dbReference>
<evidence type="ECO:0000256" key="1">
    <source>
        <dbReference type="SAM" id="Phobius"/>
    </source>
</evidence>
<feature type="transmembrane region" description="Helical" evidence="1">
    <location>
        <begin position="220"/>
        <end position="238"/>
    </location>
</feature>
<sequence length="383" mass="43430">MSNPTETSAPAQPQKLFYIDNIRIILTALVVLHHVFVAYGAPGGWYYLEKTTNMGALIPMTMVVSINQSFFMGFFFLLAAYFTQSSYDRKGAARFLSDRLLRLGVPLLFYSLIFSPFLIYLVYYFAEGHHTPYLQYLGGFDDWVDFGVLWFVAALLLFTFVYIIWRSITQKATAHTNLPVPTTGRIILFALTLGLISFLVRIVFPVGWVLKPLGFQPGHFTQYVGLFIVGLLAYKNNWFNELPARTGKQMGLFAILLFLFFPVFYIIKAKLNMPISWFSGGFHWQTLLYAVWEQCIGISIITALLTRGKRLWNKSTPFLAKLSRSAFAVYIFHPLAIISLSLIVRSWAVDPAVKLLVVTPLAVLCSFLIGRLIVLIPGVKKII</sequence>
<keyword evidence="1" id="KW-0472">Membrane</keyword>
<feature type="transmembrane region" description="Helical" evidence="1">
    <location>
        <begin position="24"/>
        <end position="48"/>
    </location>
</feature>
<dbReference type="InterPro" id="IPR050623">
    <property type="entry name" value="Glucan_succinyl_AcylTrfase"/>
</dbReference>